<dbReference type="InterPro" id="IPR029058">
    <property type="entry name" value="AB_hydrolase_fold"/>
</dbReference>
<dbReference type="Proteomes" id="UP001610563">
    <property type="component" value="Unassembled WGS sequence"/>
</dbReference>
<evidence type="ECO:0000313" key="4">
    <source>
        <dbReference type="Proteomes" id="UP001610563"/>
    </source>
</evidence>
<keyword evidence="4" id="KW-1185">Reference proteome</keyword>
<dbReference type="EMBL" id="JBFTWV010000104">
    <property type="protein sequence ID" value="KAL2787098.1"/>
    <property type="molecule type" value="Genomic_DNA"/>
</dbReference>
<protein>
    <submittedName>
        <fullName evidence="3">Alpha/Beta hydrolase protein</fullName>
    </submittedName>
</protein>
<evidence type="ECO:0000313" key="3">
    <source>
        <dbReference type="EMBL" id="KAL2787098.1"/>
    </source>
</evidence>
<dbReference type="PANTHER" id="PTHR48081">
    <property type="entry name" value="AB HYDROLASE SUPERFAMILY PROTEIN C4A8.06C"/>
    <property type="match status" value="1"/>
</dbReference>
<keyword evidence="1 3" id="KW-0378">Hydrolase</keyword>
<dbReference type="InterPro" id="IPR050300">
    <property type="entry name" value="GDXG_lipolytic_enzyme"/>
</dbReference>
<feature type="domain" description="Alpha/beta hydrolase fold-3" evidence="2">
    <location>
        <begin position="94"/>
        <end position="303"/>
    </location>
</feature>
<dbReference type="SUPFAM" id="SSF53474">
    <property type="entry name" value="alpha/beta-Hydrolases"/>
    <property type="match status" value="1"/>
</dbReference>
<reference evidence="3 4" key="1">
    <citation type="submission" date="2024-07" db="EMBL/GenBank/DDBJ databases">
        <title>Section-level genome sequencing and comparative genomics of Aspergillus sections Usti and Cavernicolus.</title>
        <authorList>
            <consortium name="Lawrence Berkeley National Laboratory"/>
            <person name="Nybo J.L."/>
            <person name="Vesth T.C."/>
            <person name="Theobald S."/>
            <person name="Frisvad J.C."/>
            <person name="Larsen T.O."/>
            <person name="Kjaerboelling I."/>
            <person name="Rothschild-Mancinelli K."/>
            <person name="Lyhne E.K."/>
            <person name="Kogle M.E."/>
            <person name="Barry K."/>
            <person name="Clum A."/>
            <person name="Na H."/>
            <person name="Ledsgaard L."/>
            <person name="Lin J."/>
            <person name="Lipzen A."/>
            <person name="Kuo A."/>
            <person name="Riley R."/>
            <person name="Mondo S."/>
            <person name="Labutti K."/>
            <person name="Haridas S."/>
            <person name="Pangalinan J."/>
            <person name="Salamov A.A."/>
            <person name="Simmons B.A."/>
            <person name="Magnuson J.K."/>
            <person name="Chen J."/>
            <person name="Drula E."/>
            <person name="Henrissat B."/>
            <person name="Wiebenga A."/>
            <person name="Lubbers R.J."/>
            <person name="Gomes A.C."/>
            <person name="Makela M.R."/>
            <person name="Stajich J."/>
            <person name="Grigoriev I.V."/>
            <person name="Mortensen U.H."/>
            <person name="De Vries R.P."/>
            <person name="Baker S.E."/>
            <person name="Andersen M.R."/>
        </authorList>
    </citation>
    <scope>NUCLEOTIDE SEQUENCE [LARGE SCALE GENOMIC DNA]</scope>
    <source>
        <strain evidence="3 4">CBS 209.92</strain>
    </source>
</reference>
<dbReference type="InterPro" id="IPR013094">
    <property type="entry name" value="AB_hydrolase_3"/>
</dbReference>
<name>A0ABR4FV23_9EURO</name>
<dbReference type="Pfam" id="PF07859">
    <property type="entry name" value="Abhydrolase_3"/>
    <property type="match status" value="1"/>
</dbReference>
<dbReference type="GO" id="GO:0016787">
    <property type="term" value="F:hydrolase activity"/>
    <property type="evidence" value="ECO:0007669"/>
    <property type="project" value="UniProtKB-KW"/>
</dbReference>
<dbReference type="PANTHER" id="PTHR48081:SF8">
    <property type="entry name" value="ALPHA_BETA HYDROLASE FOLD-3 DOMAIN-CONTAINING PROTEIN-RELATED"/>
    <property type="match status" value="1"/>
</dbReference>
<evidence type="ECO:0000256" key="1">
    <source>
        <dbReference type="ARBA" id="ARBA00022801"/>
    </source>
</evidence>
<accession>A0ABR4FV23</accession>
<proteinExistence type="predicted"/>
<gene>
    <name evidence="3" type="ORF">BJX66DRAFT_18866</name>
</gene>
<evidence type="ECO:0000259" key="2">
    <source>
        <dbReference type="Pfam" id="PF07859"/>
    </source>
</evidence>
<organism evidence="3 4">
    <name type="scientific">Aspergillus keveii</name>
    <dbReference type="NCBI Taxonomy" id="714993"/>
    <lineage>
        <taxon>Eukaryota</taxon>
        <taxon>Fungi</taxon>
        <taxon>Dikarya</taxon>
        <taxon>Ascomycota</taxon>
        <taxon>Pezizomycotina</taxon>
        <taxon>Eurotiomycetes</taxon>
        <taxon>Eurotiomycetidae</taxon>
        <taxon>Eurotiales</taxon>
        <taxon>Aspergillaceae</taxon>
        <taxon>Aspergillus</taxon>
        <taxon>Aspergillus subgen. Nidulantes</taxon>
    </lineage>
</organism>
<comment type="caution">
    <text evidence="3">The sequence shown here is derived from an EMBL/GenBank/DDBJ whole genome shotgun (WGS) entry which is preliminary data.</text>
</comment>
<sequence length="338" mass="37005">MTPESAIRTTLDRDVEIFTKGHPELCLGGSNLLQERRVHAEIFGFTAHPKELQAPIGRVEFMAFRGPHGTINLRVLYPSVSHHASAKSNLSPALIYFHGGGYSVGAGDEFENGCRILAEKSGVQVYLVDYRLAPEWQYPTQLDEYEAMLEWLRGEGGSERGVDPNLIFGAGDSAGGNMTAAVALRLRDRQRQNLAGIFLLYPEARLPFDTKAAAENNTGPYLNCNGIFEFARNYIPSGVPPSCRYISPGQLPTTELKDLPPARVYTCGFDCLRDVGAELACKLQDAGNDVTWRHYETLSHGFLQMAPWSSVAMNALAKVGEDAGSLAGHIDGEARNDE</sequence>
<dbReference type="Gene3D" id="3.40.50.1820">
    <property type="entry name" value="alpha/beta hydrolase"/>
    <property type="match status" value="1"/>
</dbReference>